<name>A0A1Y1U5V5_9TREE</name>
<feature type="region of interest" description="Disordered" evidence="1">
    <location>
        <begin position="291"/>
        <end position="334"/>
    </location>
</feature>
<feature type="region of interest" description="Disordered" evidence="1">
    <location>
        <begin position="438"/>
        <end position="485"/>
    </location>
</feature>
<keyword evidence="4" id="KW-1185">Reference proteome</keyword>
<organism evidence="3 4">
    <name type="scientific">Kockovaella imperatae</name>
    <dbReference type="NCBI Taxonomy" id="4999"/>
    <lineage>
        <taxon>Eukaryota</taxon>
        <taxon>Fungi</taxon>
        <taxon>Dikarya</taxon>
        <taxon>Basidiomycota</taxon>
        <taxon>Agaricomycotina</taxon>
        <taxon>Tremellomycetes</taxon>
        <taxon>Tremellales</taxon>
        <taxon>Cuniculitremaceae</taxon>
        <taxon>Kockovaella</taxon>
    </lineage>
</organism>
<dbReference type="PANTHER" id="PTHR43433:SF10">
    <property type="entry name" value="AB HYDROLASE-1 DOMAIN-CONTAINING PROTEIN"/>
    <property type="match status" value="1"/>
</dbReference>
<dbReference type="InterPro" id="IPR029058">
    <property type="entry name" value="AB_hydrolase_fold"/>
</dbReference>
<protein>
    <submittedName>
        <fullName evidence="3">Alpha/Beta hydrolase protein</fullName>
    </submittedName>
</protein>
<dbReference type="Gene3D" id="3.40.50.1820">
    <property type="entry name" value="alpha/beta hydrolase"/>
    <property type="match status" value="2"/>
</dbReference>
<reference evidence="3 4" key="1">
    <citation type="submission" date="2017-03" db="EMBL/GenBank/DDBJ databases">
        <title>Widespread Adenine N6-methylation of Active Genes in Fungi.</title>
        <authorList>
            <consortium name="DOE Joint Genome Institute"/>
            <person name="Mondo S.J."/>
            <person name="Dannebaum R.O."/>
            <person name="Kuo R.C."/>
            <person name="Louie K.B."/>
            <person name="Bewick A.J."/>
            <person name="Labutti K."/>
            <person name="Haridas S."/>
            <person name="Kuo A."/>
            <person name="Salamov A."/>
            <person name="Ahrendt S.R."/>
            <person name="Lau R."/>
            <person name="Bowen B.P."/>
            <person name="Lipzen A."/>
            <person name="Sullivan W."/>
            <person name="Andreopoulos W.B."/>
            <person name="Clum A."/>
            <person name="Lindquist E."/>
            <person name="Daum C."/>
            <person name="Northen T.R."/>
            <person name="Ramamoorthy G."/>
            <person name="Schmitz R.J."/>
            <person name="Gryganskyi A."/>
            <person name="Culley D."/>
            <person name="Magnuson J."/>
            <person name="James T.Y."/>
            <person name="O'Malley M.A."/>
            <person name="Stajich J.E."/>
            <person name="Spatafora J.W."/>
            <person name="Visel A."/>
            <person name="Grigoriev I.V."/>
        </authorList>
    </citation>
    <scope>NUCLEOTIDE SEQUENCE [LARGE SCALE GENOMIC DNA]</scope>
    <source>
        <strain evidence="3 4">NRRL Y-17943</strain>
    </source>
</reference>
<proteinExistence type="predicted"/>
<feature type="region of interest" description="Disordered" evidence="1">
    <location>
        <begin position="375"/>
        <end position="403"/>
    </location>
</feature>
<feature type="compositionally biased region" description="Low complexity" evidence="1">
    <location>
        <begin position="458"/>
        <end position="475"/>
    </location>
</feature>
<evidence type="ECO:0000313" key="3">
    <source>
        <dbReference type="EMBL" id="ORX33410.1"/>
    </source>
</evidence>
<gene>
    <name evidence="3" type="ORF">BD324DRAFT_585150</name>
</gene>
<feature type="compositionally biased region" description="Low complexity" evidence="1">
    <location>
        <begin position="389"/>
        <end position="402"/>
    </location>
</feature>
<dbReference type="InterPro" id="IPR000073">
    <property type="entry name" value="AB_hydrolase_1"/>
</dbReference>
<comment type="caution">
    <text evidence="3">The sequence shown here is derived from an EMBL/GenBank/DDBJ whole genome shotgun (WGS) entry which is preliminary data.</text>
</comment>
<accession>A0A1Y1U5V5</accession>
<feature type="region of interest" description="Disordered" evidence="1">
    <location>
        <begin position="1"/>
        <end position="37"/>
    </location>
</feature>
<dbReference type="EMBL" id="NBSH01000021">
    <property type="protein sequence ID" value="ORX33410.1"/>
    <property type="molecule type" value="Genomic_DNA"/>
</dbReference>
<dbReference type="STRING" id="4999.A0A1Y1U5V5"/>
<dbReference type="InParanoid" id="A0A1Y1U5V5"/>
<sequence>MLDFELAHSTEEVDAETSTRSLTVKAEPRDSEGSSCDSLVKDLWIGQKLLQQLDEGSSTPSDPTLLHQERLSMDALSNPPSLKRHSVRLSKSSDSPESHAMAVYLRSPNLNRHLQLPRPYPDRPLNVSLAEVGSASGSPVLIFLGIGCVRYLIALFDDLAKALDLRLICIDRWGYGKTDPVPTDRRSPMLWAQVVEKVMDELKIRDFRIIAHSAGAPFAAAVALRLGNRITGKMQFLAPWVSPEIDGGYKWLKWIPNGVIKSATAAEWRLQSYLLGKPPPLVHQPVEHTAEGLSLPTPSPGRPSIGQRAHSDTGAKVEPRRSLLSSPSPVPSRAPSIIRRASSVFAKNHTAPVQDKDLKRQPIIKHLRSSVLLRSHSEDDGRSPFKAISPRGSSDFSSSVPVSEKHSLTIKSEVFSASYEGDILEFLTDGFSLSGLPATPSPTPSKNRFSVLSPLPSPFRQSSTPTTRSTSPIRSGIDVQDEPKPSLGPALTQALMQASHAECEPGTTTEILTVVLNRGEKPWGFSYADLRQPVTIHWGELDDKVSEKSVRWMERNMNQGGGATVQIIKGEGHNLMTNAVVMCDIFQALRKEVKEERADAERGVKERVMMSRSRRR</sequence>
<dbReference type="InterPro" id="IPR050471">
    <property type="entry name" value="AB_hydrolase"/>
</dbReference>
<feature type="compositionally biased region" description="Basic and acidic residues" evidence="1">
    <location>
        <begin position="1"/>
        <end position="11"/>
    </location>
</feature>
<evidence type="ECO:0000259" key="2">
    <source>
        <dbReference type="Pfam" id="PF00561"/>
    </source>
</evidence>
<dbReference type="OrthoDB" id="435520at2759"/>
<dbReference type="Pfam" id="PF00561">
    <property type="entry name" value="Abhydrolase_1"/>
    <property type="match status" value="1"/>
</dbReference>
<dbReference type="GeneID" id="33555531"/>
<dbReference type="AlphaFoldDB" id="A0A1Y1U5V5"/>
<feature type="domain" description="AB hydrolase-1" evidence="2">
    <location>
        <begin position="140"/>
        <end position="231"/>
    </location>
</feature>
<feature type="compositionally biased region" description="Basic and acidic residues" evidence="1">
    <location>
        <begin position="596"/>
        <end position="609"/>
    </location>
</feature>
<evidence type="ECO:0000313" key="4">
    <source>
        <dbReference type="Proteomes" id="UP000193218"/>
    </source>
</evidence>
<feature type="compositionally biased region" description="Basic and acidic residues" evidence="1">
    <location>
        <begin position="309"/>
        <end position="321"/>
    </location>
</feature>
<dbReference type="Proteomes" id="UP000193218">
    <property type="component" value="Unassembled WGS sequence"/>
</dbReference>
<evidence type="ECO:0000256" key="1">
    <source>
        <dbReference type="SAM" id="MobiDB-lite"/>
    </source>
</evidence>
<dbReference type="SUPFAM" id="SSF53474">
    <property type="entry name" value="alpha/beta-Hydrolases"/>
    <property type="match status" value="1"/>
</dbReference>
<dbReference type="GO" id="GO:0016787">
    <property type="term" value="F:hydrolase activity"/>
    <property type="evidence" value="ECO:0007669"/>
    <property type="project" value="UniProtKB-KW"/>
</dbReference>
<feature type="region of interest" description="Disordered" evidence="1">
    <location>
        <begin position="596"/>
        <end position="616"/>
    </location>
</feature>
<dbReference type="PANTHER" id="PTHR43433">
    <property type="entry name" value="HYDROLASE, ALPHA/BETA FOLD FAMILY PROTEIN"/>
    <property type="match status" value="1"/>
</dbReference>
<feature type="region of interest" description="Disordered" evidence="1">
    <location>
        <begin position="76"/>
        <end position="95"/>
    </location>
</feature>
<keyword evidence="3" id="KW-0378">Hydrolase</keyword>
<feature type="compositionally biased region" description="Low complexity" evidence="1">
    <location>
        <begin position="322"/>
        <end position="334"/>
    </location>
</feature>
<dbReference type="RefSeq" id="XP_021867745.1">
    <property type="nucleotide sequence ID" value="XM_022013723.1"/>
</dbReference>